<dbReference type="AlphaFoldDB" id="A0A6N1VID3"/>
<dbReference type="EMBL" id="CP054836">
    <property type="protein sequence ID" value="QKV19112.1"/>
    <property type="molecule type" value="Genomic_DNA"/>
</dbReference>
<dbReference type="NCBIfam" id="NF037995">
    <property type="entry name" value="TRAP_S1"/>
    <property type="match status" value="1"/>
</dbReference>
<dbReference type="CDD" id="cd13602">
    <property type="entry name" value="PBP2_TRAP_BpDctp6_7"/>
    <property type="match status" value="1"/>
</dbReference>
<feature type="chain" id="PRO_5026801056" evidence="2">
    <location>
        <begin position="29"/>
        <end position="334"/>
    </location>
</feature>
<evidence type="ECO:0000313" key="3">
    <source>
        <dbReference type="EMBL" id="QKV19112.1"/>
    </source>
</evidence>
<proteinExistence type="predicted"/>
<dbReference type="Gene3D" id="3.40.190.170">
    <property type="entry name" value="Bacterial extracellular solute-binding protein, family 7"/>
    <property type="match status" value="1"/>
</dbReference>
<dbReference type="RefSeq" id="WP_175277004.1">
    <property type="nucleotide sequence ID" value="NZ_CP054836.1"/>
</dbReference>
<evidence type="ECO:0000256" key="1">
    <source>
        <dbReference type="ARBA" id="ARBA00022729"/>
    </source>
</evidence>
<organism evidence="3 4">
    <name type="scientific">Oricola thermophila</name>
    <dbReference type="NCBI Taxonomy" id="2742145"/>
    <lineage>
        <taxon>Bacteria</taxon>
        <taxon>Pseudomonadati</taxon>
        <taxon>Pseudomonadota</taxon>
        <taxon>Alphaproteobacteria</taxon>
        <taxon>Hyphomicrobiales</taxon>
        <taxon>Ahrensiaceae</taxon>
        <taxon>Oricola</taxon>
    </lineage>
</organism>
<keyword evidence="1 2" id="KW-0732">Signal</keyword>
<sequence>MSYSRTLTRVSAATVLAITASSASIAIADESWDMALPWGVNEFHTVDAKRFAEVAEKVTEGRLTIAVHPGGALGIKGPETVRSVRDGVVPMADAVMLQTVGEVPINGVESLPYLISNMDDLKTLHSIARQDFEAGLAAHNIKVMYMVPWPANQIFSKKELKSPEDFKGLKIRTSDSNSTLFFEALGATPVQMPIADVLPSLASGALDATMTSMTTAADQKYWEFLSYGYLTSHLWASNAMLLNMDAWNRLSPEDQTALDAASAELEPQFWAVSAGEDEKAIAKLREGGMTVEAPSAELIEAMQEAAKPVWDTVIAKVGPRAQDIVDTYLAEVGR</sequence>
<dbReference type="Proteomes" id="UP000509367">
    <property type="component" value="Chromosome"/>
</dbReference>
<evidence type="ECO:0000313" key="4">
    <source>
        <dbReference type="Proteomes" id="UP000509367"/>
    </source>
</evidence>
<dbReference type="GO" id="GO:0055085">
    <property type="term" value="P:transmembrane transport"/>
    <property type="evidence" value="ECO:0007669"/>
    <property type="project" value="InterPro"/>
</dbReference>
<keyword evidence="4" id="KW-1185">Reference proteome</keyword>
<reference evidence="3 4" key="1">
    <citation type="submission" date="2020-06" db="EMBL/GenBank/DDBJ databases">
        <title>Oricola thermophila sp. nov. isolated from a tidal sediments.</title>
        <authorList>
            <person name="Kwon K.K."/>
            <person name="Yang S.-H."/>
            <person name="Park M.-J."/>
        </authorList>
    </citation>
    <scope>NUCLEOTIDE SEQUENCE [LARGE SCALE GENOMIC DNA]</scope>
    <source>
        <strain evidence="3 4">MEBiC13590</strain>
    </source>
</reference>
<name>A0A6N1VID3_9HYPH</name>
<dbReference type="PANTHER" id="PTHR33376:SF4">
    <property type="entry name" value="SIALIC ACID-BINDING PERIPLASMIC PROTEIN SIAP"/>
    <property type="match status" value="1"/>
</dbReference>
<dbReference type="SUPFAM" id="SSF53850">
    <property type="entry name" value="Periplasmic binding protein-like II"/>
    <property type="match status" value="1"/>
</dbReference>
<dbReference type="Pfam" id="PF03480">
    <property type="entry name" value="DctP"/>
    <property type="match status" value="1"/>
</dbReference>
<dbReference type="KEGG" id="orm:HTY61_11930"/>
<evidence type="ECO:0000256" key="2">
    <source>
        <dbReference type="SAM" id="SignalP"/>
    </source>
</evidence>
<feature type="signal peptide" evidence="2">
    <location>
        <begin position="1"/>
        <end position="28"/>
    </location>
</feature>
<dbReference type="PANTHER" id="PTHR33376">
    <property type="match status" value="1"/>
</dbReference>
<dbReference type="InterPro" id="IPR018389">
    <property type="entry name" value="DctP_fam"/>
</dbReference>
<dbReference type="InterPro" id="IPR038404">
    <property type="entry name" value="TRAP_DctP_sf"/>
</dbReference>
<gene>
    <name evidence="3" type="ORF">HTY61_11930</name>
</gene>
<accession>A0A6N1VID3</accession>
<protein>
    <submittedName>
        <fullName evidence="3">TRAP transporter substrate-binding protein</fullName>
    </submittedName>
</protein>